<name>A0AAD4LM56_9AGAM</name>
<accession>A0AAD4LM56</accession>
<organism evidence="1 2">
    <name type="scientific">Lactarius akahatsu</name>
    <dbReference type="NCBI Taxonomy" id="416441"/>
    <lineage>
        <taxon>Eukaryota</taxon>
        <taxon>Fungi</taxon>
        <taxon>Dikarya</taxon>
        <taxon>Basidiomycota</taxon>
        <taxon>Agaricomycotina</taxon>
        <taxon>Agaricomycetes</taxon>
        <taxon>Russulales</taxon>
        <taxon>Russulaceae</taxon>
        <taxon>Lactarius</taxon>
    </lineage>
</organism>
<proteinExistence type="predicted"/>
<protein>
    <submittedName>
        <fullName evidence="1">Uncharacterized protein</fullName>
    </submittedName>
</protein>
<dbReference type="EMBL" id="JAKELL010000006">
    <property type="protein sequence ID" value="KAH8998065.1"/>
    <property type="molecule type" value="Genomic_DNA"/>
</dbReference>
<comment type="caution">
    <text evidence="1">The sequence shown here is derived from an EMBL/GenBank/DDBJ whole genome shotgun (WGS) entry which is preliminary data.</text>
</comment>
<evidence type="ECO:0000313" key="2">
    <source>
        <dbReference type="Proteomes" id="UP001201163"/>
    </source>
</evidence>
<reference evidence="1" key="1">
    <citation type="submission" date="2022-01" db="EMBL/GenBank/DDBJ databases">
        <title>Comparative genomics reveals a dynamic genome evolution in the ectomycorrhizal milk-cap (Lactarius) mushrooms.</title>
        <authorList>
            <consortium name="DOE Joint Genome Institute"/>
            <person name="Lebreton A."/>
            <person name="Tang N."/>
            <person name="Kuo A."/>
            <person name="LaButti K."/>
            <person name="Drula E."/>
            <person name="Barry K."/>
            <person name="Clum A."/>
            <person name="Lipzen A."/>
            <person name="Mousain D."/>
            <person name="Ng V."/>
            <person name="Wang R."/>
            <person name="Wang X."/>
            <person name="Dai Y."/>
            <person name="Henrissat B."/>
            <person name="Grigoriev I.V."/>
            <person name="Guerin-Laguette A."/>
            <person name="Yu F."/>
            <person name="Martin F.M."/>
        </authorList>
    </citation>
    <scope>NUCLEOTIDE SEQUENCE</scope>
    <source>
        <strain evidence="1">QP</strain>
    </source>
</reference>
<sequence length="129" mass="14084">MAVHKTLLEISTYLNDVLSKLFPGSSLSAARWTKNNNLPPTPLPLSPLLLEITVRWSRLLINNIPTRASPSCGAYSPSKCQDTLACNNPAYEALKLTRLPYWVKHPDSYAPGSSSSLVVSFEDLTGGIL</sequence>
<gene>
    <name evidence="1" type="ORF">EDB92DRAFT_1941727</name>
</gene>
<dbReference type="Proteomes" id="UP001201163">
    <property type="component" value="Unassembled WGS sequence"/>
</dbReference>
<dbReference type="AlphaFoldDB" id="A0AAD4LM56"/>
<keyword evidence="2" id="KW-1185">Reference proteome</keyword>
<evidence type="ECO:0000313" key="1">
    <source>
        <dbReference type="EMBL" id="KAH8998065.1"/>
    </source>
</evidence>